<dbReference type="FunFam" id="1.10.510.10:FF:000021">
    <property type="entry name" value="Serine/threonine protein kinase"/>
    <property type="match status" value="1"/>
</dbReference>
<reference evidence="11 12" key="1">
    <citation type="journal article" date="2015" name="Genome Announc.">
        <title>Complete Genome Sequence of Sedimenticola thiotaurini Strain SIP-G1, a Polyphosphate- and Polyhydroxyalkanoate-Accumulating Sulfur-Oxidizing Gammaproteobacterium Isolated from Salt Marsh Sediments.</title>
        <authorList>
            <person name="Flood B.E."/>
            <person name="Jones D.S."/>
            <person name="Bailey J.V."/>
        </authorList>
    </citation>
    <scope>NUCLEOTIDE SEQUENCE [LARGE SCALE GENOMIC DNA]</scope>
    <source>
        <strain evidence="11 12">SIP-G1</strain>
    </source>
</reference>
<dbReference type="InterPro" id="IPR017441">
    <property type="entry name" value="Protein_kinase_ATP_BS"/>
</dbReference>
<gene>
    <name evidence="11" type="ORF">AAY24_10665</name>
</gene>
<feature type="domain" description="Protein kinase" evidence="10">
    <location>
        <begin position="583"/>
        <end position="844"/>
    </location>
</feature>
<dbReference type="EMBL" id="CP011412">
    <property type="protein sequence ID" value="AKH20736.1"/>
    <property type="molecule type" value="Genomic_DNA"/>
</dbReference>
<dbReference type="PATRIC" id="fig|1543721.4.peg.2211"/>
<keyword evidence="5" id="KW-0418">Kinase</keyword>
<evidence type="ECO:0000256" key="2">
    <source>
        <dbReference type="ARBA" id="ARBA00022527"/>
    </source>
</evidence>
<evidence type="ECO:0000256" key="5">
    <source>
        <dbReference type="ARBA" id="ARBA00022777"/>
    </source>
</evidence>
<evidence type="ECO:0000313" key="11">
    <source>
        <dbReference type="EMBL" id="AKH20736.1"/>
    </source>
</evidence>
<keyword evidence="4 8" id="KW-0547">Nucleotide-binding</keyword>
<evidence type="ECO:0000256" key="1">
    <source>
        <dbReference type="ARBA" id="ARBA00012513"/>
    </source>
</evidence>
<evidence type="ECO:0000256" key="7">
    <source>
        <dbReference type="PROSITE-ProRule" id="PRU00339"/>
    </source>
</evidence>
<dbReference type="PROSITE" id="PS00108">
    <property type="entry name" value="PROTEIN_KINASE_ST"/>
    <property type="match status" value="1"/>
</dbReference>
<evidence type="ECO:0000256" key="3">
    <source>
        <dbReference type="ARBA" id="ARBA00022679"/>
    </source>
</evidence>
<dbReference type="SMART" id="SM01080">
    <property type="entry name" value="CHASE2"/>
    <property type="match status" value="1"/>
</dbReference>
<dbReference type="InterPro" id="IPR008271">
    <property type="entry name" value="Ser/Thr_kinase_AS"/>
</dbReference>
<dbReference type="InterPro" id="IPR007890">
    <property type="entry name" value="CHASE2"/>
</dbReference>
<evidence type="ECO:0000259" key="10">
    <source>
        <dbReference type="PROSITE" id="PS50011"/>
    </source>
</evidence>
<evidence type="ECO:0000256" key="8">
    <source>
        <dbReference type="PROSITE-ProRule" id="PRU10141"/>
    </source>
</evidence>
<sequence length="855" mass="93949">MHVNYLREILIGLGCALLVYALSFTAPLQSLDRVTYDWGMRLADRDVNEQVVIVAIDEESIASLGRWPWSRDIHAALIDALGAARAKVIAYSVFFFEPQRGQGLEAVDEVLSRVQQSGLFELTGQVKEPILQQQLETSLGEFTQSLLEMRTRLDSDEALAKSLSQSANVILPMLFSIGKPLGNPDQLLPQPLQDQQLPVDSGHDPAAANRQALQAIQAFVPLPLFMQAAAGIGHLTVEKDIDGNTRSEPVAVDYYGTFIPSVAVQAVIQYLNLTAADIHFIPGQLLRLGGLEIRLDDRSRMNNFYYQDQYGRTPFRVESFVDVVSGRTPPRHLQDKIVLVGATAAGIGDTQATAVDSNMPPVVALGHTISSLLNEDFIVTPGWSRWAALLAFVLVTLYLVIWVPRGGAAATSLTSLLLVAVLMAVQLILVASESLWIPLMSPVVLLLLGHTLISTSRFLMSEKAKRDSDLDSAESNRMLGLSFQGQGQLDMAFDKFRKCPLDEKMLDLLYNLGLDFERKRQFNKAVAVYQYMAELNPDFKDIAARQDRSQAMDQSIMLTPRGGVGDSLVLNGSGVEKPMLGRYEVLKELGKGAMGIVYLGQDPKISRTVAIKTMALSQEFEGEELEEVKGRFFREAETAGRLNHPHIVTIYDAGEEQDLAYIAMEFLHGCELTEYTRPDKLLPISQVLLLMADAADALGYADEHNVVHRDIKPANVLFNPETGNIKLTDFGIARIIDSSKTRTGTVLGTPSYMSPEQFAGKKADGRADLFSLGVMTFQLLTGKLPFVGDSMASLMYAITSSEAPDPRQYRPELPECVGGILQVALSKDAEDRYQNGYEMAADLRQCAALADQQAG</sequence>
<dbReference type="SUPFAM" id="SSF56112">
    <property type="entry name" value="Protein kinase-like (PK-like)"/>
    <property type="match status" value="1"/>
</dbReference>
<dbReference type="PROSITE" id="PS00107">
    <property type="entry name" value="PROTEIN_KINASE_ATP"/>
    <property type="match status" value="1"/>
</dbReference>
<dbReference type="InterPro" id="IPR011009">
    <property type="entry name" value="Kinase-like_dom_sf"/>
</dbReference>
<keyword evidence="3" id="KW-0808">Transferase</keyword>
<dbReference type="OrthoDB" id="9801841at2"/>
<keyword evidence="9" id="KW-1133">Transmembrane helix</keyword>
<feature type="binding site" evidence="8">
    <location>
        <position position="612"/>
    </location>
    <ligand>
        <name>ATP</name>
        <dbReference type="ChEBI" id="CHEBI:30616"/>
    </ligand>
</feature>
<keyword evidence="2" id="KW-0723">Serine/threonine-protein kinase</keyword>
<evidence type="ECO:0000256" key="4">
    <source>
        <dbReference type="ARBA" id="ARBA00022741"/>
    </source>
</evidence>
<evidence type="ECO:0000256" key="6">
    <source>
        <dbReference type="ARBA" id="ARBA00022840"/>
    </source>
</evidence>
<dbReference type="SUPFAM" id="SSF48452">
    <property type="entry name" value="TPR-like"/>
    <property type="match status" value="1"/>
</dbReference>
<dbReference type="PROSITE" id="PS50011">
    <property type="entry name" value="PROTEIN_KINASE_DOM"/>
    <property type="match status" value="1"/>
</dbReference>
<feature type="transmembrane region" description="Helical" evidence="9">
    <location>
        <begin position="383"/>
        <end position="401"/>
    </location>
</feature>
<accession>A0A0F7JW74</accession>
<evidence type="ECO:0000256" key="9">
    <source>
        <dbReference type="SAM" id="Phobius"/>
    </source>
</evidence>
<keyword evidence="7" id="KW-0802">TPR repeat</keyword>
<dbReference type="Gene3D" id="1.10.510.10">
    <property type="entry name" value="Transferase(Phosphotransferase) domain 1"/>
    <property type="match status" value="1"/>
</dbReference>
<protein>
    <recommendedName>
        <fullName evidence="1">non-specific serine/threonine protein kinase</fullName>
        <ecNumber evidence="1">2.7.11.1</ecNumber>
    </recommendedName>
</protein>
<keyword evidence="9" id="KW-0812">Transmembrane</keyword>
<dbReference type="SMART" id="SM00220">
    <property type="entry name" value="S_TKc"/>
    <property type="match status" value="1"/>
</dbReference>
<dbReference type="PANTHER" id="PTHR43289:SF6">
    <property type="entry name" value="SERINE_THREONINE-PROTEIN KINASE NEKL-3"/>
    <property type="match status" value="1"/>
</dbReference>
<dbReference type="CDD" id="cd14014">
    <property type="entry name" value="STKc_PknB_like"/>
    <property type="match status" value="1"/>
</dbReference>
<dbReference type="Proteomes" id="UP000034410">
    <property type="component" value="Chromosome"/>
</dbReference>
<dbReference type="InterPro" id="IPR019734">
    <property type="entry name" value="TPR_rpt"/>
</dbReference>
<proteinExistence type="predicted"/>
<dbReference type="GO" id="GO:0005524">
    <property type="term" value="F:ATP binding"/>
    <property type="evidence" value="ECO:0007669"/>
    <property type="project" value="UniProtKB-UniRule"/>
</dbReference>
<dbReference type="Pfam" id="PF05226">
    <property type="entry name" value="CHASE2"/>
    <property type="match status" value="1"/>
</dbReference>
<dbReference type="Gene3D" id="3.30.200.20">
    <property type="entry name" value="Phosphorylase Kinase, domain 1"/>
    <property type="match status" value="1"/>
</dbReference>
<dbReference type="PANTHER" id="PTHR43289">
    <property type="entry name" value="MITOGEN-ACTIVATED PROTEIN KINASE KINASE KINASE 20-RELATED"/>
    <property type="match status" value="1"/>
</dbReference>
<evidence type="ECO:0000313" key="12">
    <source>
        <dbReference type="Proteomes" id="UP000034410"/>
    </source>
</evidence>
<dbReference type="InterPro" id="IPR011990">
    <property type="entry name" value="TPR-like_helical_dom_sf"/>
</dbReference>
<dbReference type="KEGG" id="seds:AAY24_10665"/>
<dbReference type="EC" id="2.7.11.1" evidence="1"/>
<keyword evidence="9" id="KW-0472">Membrane</keyword>
<dbReference type="PROSITE" id="PS50005">
    <property type="entry name" value="TPR"/>
    <property type="match status" value="1"/>
</dbReference>
<dbReference type="AlphaFoldDB" id="A0A0F7JW74"/>
<dbReference type="RefSeq" id="WP_046859666.1">
    <property type="nucleotide sequence ID" value="NZ_CP011412.1"/>
</dbReference>
<dbReference type="Pfam" id="PF00069">
    <property type="entry name" value="Pkinase"/>
    <property type="match status" value="1"/>
</dbReference>
<dbReference type="Gene3D" id="1.25.40.10">
    <property type="entry name" value="Tetratricopeptide repeat domain"/>
    <property type="match status" value="1"/>
</dbReference>
<organism evidence="11 12">
    <name type="scientific">Sedimenticola thiotaurini</name>
    <dbReference type="NCBI Taxonomy" id="1543721"/>
    <lineage>
        <taxon>Bacteria</taxon>
        <taxon>Pseudomonadati</taxon>
        <taxon>Pseudomonadota</taxon>
        <taxon>Gammaproteobacteria</taxon>
        <taxon>Chromatiales</taxon>
        <taxon>Sedimenticolaceae</taxon>
        <taxon>Sedimenticola</taxon>
    </lineage>
</organism>
<feature type="repeat" description="TPR" evidence="7">
    <location>
        <begin position="506"/>
        <end position="539"/>
    </location>
</feature>
<dbReference type="InterPro" id="IPR000719">
    <property type="entry name" value="Prot_kinase_dom"/>
</dbReference>
<feature type="transmembrane region" description="Helical" evidence="9">
    <location>
        <begin position="408"/>
        <end position="429"/>
    </location>
</feature>
<keyword evidence="12" id="KW-1185">Reference proteome</keyword>
<name>A0A0F7JW74_9GAMM</name>
<dbReference type="GO" id="GO:0004674">
    <property type="term" value="F:protein serine/threonine kinase activity"/>
    <property type="evidence" value="ECO:0007669"/>
    <property type="project" value="UniProtKB-KW"/>
</dbReference>
<keyword evidence="6 8" id="KW-0067">ATP-binding</keyword>